<dbReference type="Proteomes" id="UP000176774">
    <property type="component" value="Unassembled WGS sequence"/>
</dbReference>
<gene>
    <name evidence="2" type="ORF">A2908_02035</name>
</gene>
<evidence type="ECO:0000256" key="1">
    <source>
        <dbReference type="SAM" id="Coils"/>
    </source>
</evidence>
<accession>A0A1G2IEZ6</accession>
<dbReference type="AlphaFoldDB" id="A0A1G2IEZ6"/>
<evidence type="ECO:0000313" key="2">
    <source>
        <dbReference type="EMBL" id="OGZ73081.1"/>
    </source>
</evidence>
<feature type="coiled-coil region" evidence="1">
    <location>
        <begin position="42"/>
        <end position="69"/>
    </location>
</feature>
<sequence>MDPRKDNKKITTINELAEMIRGSFQTAQEHVDGKFYKVDERFDKVENRLDKVEKDLKEVKEKVNGFIDTYHEEKLPMRMDYIENMLNVPKK</sequence>
<protein>
    <submittedName>
        <fullName evidence="2">Uncharacterized protein</fullName>
    </submittedName>
</protein>
<name>A0A1G2IEZ6_9BACT</name>
<comment type="caution">
    <text evidence="2">The sequence shown here is derived from an EMBL/GenBank/DDBJ whole genome shotgun (WGS) entry which is preliminary data.</text>
</comment>
<proteinExistence type="predicted"/>
<organism evidence="2 3">
    <name type="scientific">Candidatus Staskawiczbacteria bacterium RIFCSPLOWO2_01_FULL_38_12b</name>
    <dbReference type="NCBI Taxonomy" id="1802214"/>
    <lineage>
        <taxon>Bacteria</taxon>
        <taxon>Candidatus Staskawicziibacteriota</taxon>
    </lineage>
</organism>
<dbReference type="EMBL" id="MHPA01000016">
    <property type="protein sequence ID" value="OGZ73081.1"/>
    <property type="molecule type" value="Genomic_DNA"/>
</dbReference>
<reference evidence="2 3" key="1">
    <citation type="journal article" date="2016" name="Nat. Commun.">
        <title>Thousands of microbial genomes shed light on interconnected biogeochemical processes in an aquifer system.</title>
        <authorList>
            <person name="Anantharaman K."/>
            <person name="Brown C.T."/>
            <person name="Hug L.A."/>
            <person name="Sharon I."/>
            <person name="Castelle C.J."/>
            <person name="Probst A.J."/>
            <person name="Thomas B.C."/>
            <person name="Singh A."/>
            <person name="Wilkins M.J."/>
            <person name="Karaoz U."/>
            <person name="Brodie E.L."/>
            <person name="Williams K.H."/>
            <person name="Hubbard S.S."/>
            <person name="Banfield J.F."/>
        </authorList>
    </citation>
    <scope>NUCLEOTIDE SEQUENCE [LARGE SCALE GENOMIC DNA]</scope>
</reference>
<evidence type="ECO:0000313" key="3">
    <source>
        <dbReference type="Proteomes" id="UP000176774"/>
    </source>
</evidence>
<dbReference type="STRING" id="1802214.A2908_02035"/>
<dbReference type="Gene3D" id="1.20.5.110">
    <property type="match status" value="1"/>
</dbReference>
<keyword evidence="1" id="KW-0175">Coiled coil</keyword>